<organism evidence="6 7">
    <name type="scientific">Corynebacterium mendelii</name>
    <dbReference type="NCBI Taxonomy" id="2765362"/>
    <lineage>
        <taxon>Bacteria</taxon>
        <taxon>Bacillati</taxon>
        <taxon>Actinomycetota</taxon>
        <taxon>Actinomycetes</taxon>
        <taxon>Mycobacteriales</taxon>
        <taxon>Corynebacteriaceae</taxon>
        <taxon>Corynebacterium</taxon>
    </lineage>
</organism>
<dbReference type="InterPro" id="IPR012337">
    <property type="entry name" value="RNaseH-like_sf"/>
</dbReference>
<protein>
    <submittedName>
        <fullName evidence="6">3'-5' exonuclease</fullName>
    </submittedName>
</protein>
<proteinExistence type="predicted"/>
<accession>A0A939IWN4</accession>
<keyword evidence="7" id="KW-1185">Reference proteome</keyword>
<evidence type="ECO:0000256" key="4">
    <source>
        <dbReference type="SAM" id="MobiDB-lite"/>
    </source>
</evidence>
<reference evidence="6" key="1">
    <citation type="submission" date="2021-03" db="EMBL/GenBank/DDBJ databases">
        <authorList>
            <person name="Sun Q."/>
        </authorList>
    </citation>
    <scope>NUCLEOTIDE SEQUENCE</scope>
    <source>
        <strain evidence="6">CCM 8862</strain>
    </source>
</reference>
<dbReference type="GO" id="GO:0003677">
    <property type="term" value="F:DNA binding"/>
    <property type="evidence" value="ECO:0007669"/>
    <property type="project" value="InterPro"/>
</dbReference>
<evidence type="ECO:0000313" key="7">
    <source>
        <dbReference type="Proteomes" id="UP000664332"/>
    </source>
</evidence>
<gene>
    <name evidence="6" type="ORF">JZY06_03055</name>
</gene>
<dbReference type="PANTHER" id="PTHR30231:SF4">
    <property type="entry name" value="PROTEIN NEN2"/>
    <property type="match status" value="1"/>
</dbReference>
<dbReference type="InterPro" id="IPR036397">
    <property type="entry name" value="RNaseH_sf"/>
</dbReference>
<dbReference type="Gene3D" id="3.30.420.10">
    <property type="entry name" value="Ribonuclease H-like superfamily/Ribonuclease H"/>
    <property type="match status" value="1"/>
</dbReference>
<dbReference type="FunFam" id="3.30.420.10:FF:000045">
    <property type="entry name" value="3'-5' exonuclease DinG"/>
    <property type="match status" value="1"/>
</dbReference>
<feature type="region of interest" description="Disordered" evidence="4">
    <location>
        <begin position="196"/>
        <end position="216"/>
    </location>
</feature>
<sequence>MTAREIPAAGFAVVDVETTGLDAATDRIIEIGCAITDAAGRVEKTWHSLINPGIAIGNSDIHGITDAFVAHAPCFSEVAGFVAHLLNGRIAVMHNAAFDRAFLSAAYLRDNVRLPDQPWSLCTLDYSRKLWPRKRHSLTACISYIGIDNPRHHAAVNDAVATAGLLRHYLTHTPLTLDGLVALDFSRAARPGNPVAGWLAAPPPDPAVPRPLTPAG</sequence>
<comment type="caution">
    <text evidence="6">The sequence shown here is derived from an EMBL/GenBank/DDBJ whole genome shotgun (WGS) entry which is preliminary data.</text>
</comment>
<dbReference type="GO" id="GO:0006260">
    <property type="term" value="P:DNA replication"/>
    <property type="evidence" value="ECO:0007669"/>
    <property type="project" value="InterPro"/>
</dbReference>
<dbReference type="RefSeq" id="WP_207118354.1">
    <property type="nucleotide sequence ID" value="NZ_JAFLEQ010000005.1"/>
</dbReference>
<keyword evidence="3 6" id="KW-0269">Exonuclease</keyword>
<dbReference type="Pfam" id="PF00929">
    <property type="entry name" value="RNase_T"/>
    <property type="match status" value="1"/>
</dbReference>
<dbReference type="SMART" id="SM00479">
    <property type="entry name" value="EXOIII"/>
    <property type="match status" value="1"/>
</dbReference>
<evidence type="ECO:0000256" key="3">
    <source>
        <dbReference type="ARBA" id="ARBA00022839"/>
    </source>
</evidence>
<keyword evidence="2" id="KW-0378">Hydrolase</keyword>
<evidence type="ECO:0000256" key="2">
    <source>
        <dbReference type="ARBA" id="ARBA00022801"/>
    </source>
</evidence>
<evidence type="ECO:0000256" key="1">
    <source>
        <dbReference type="ARBA" id="ARBA00022722"/>
    </source>
</evidence>
<name>A0A939IWN4_9CORY</name>
<feature type="compositionally biased region" description="Pro residues" evidence="4">
    <location>
        <begin position="201"/>
        <end position="216"/>
    </location>
</feature>
<dbReference type="EMBL" id="JAFLEQ010000005">
    <property type="protein sequence ID" value="MBN9643610.1"/>
    <property type="molecule type" value="Genomic_DNA"/>
</dbReference>
<evidence type="ECO:0000259" key="5">
    <source>
        <dbReference type="SMART" id="SM00479"/>
    </source>
</evidence>
<dbReference type="Proteomes" id="UP000664332">
    <property type="component" value="Unassembled WGS sequence"/>
</dbReference>
<dbReference type="NCBIfam" id="TIGR00573">
    <property type="entry name" value="dnaq"/>
    <property type="match status" value="1"/>
</dbReference>
<feature type="domain" description="Exonuclease" evidence="5">
    <location>
        <begin position="10"/>
        <end position="175"/>
    </location>
</feature>
<keyword evidence="1" id="KW-0540">Nuclease</keyword>
<dbReference type="GO" id="GO:0008408">
    <property type="term" value="F:3'-5' exonuclease activity"/>
    <property type="evidence" value="ECO:0007669"/>
    <property type="project" value="TreeGrafter"/>
</dbReference>
<dbReference type="GO" id="GO:0005829">
    <property type="term" value="C:cytosol"/>
    <property type="evidence" value="ECO:0007669"/>
    <property type="project" value="TreeGrafter"/>
</dbReference>
<dbReference type="InterPro" id="IPR013520">
    <property type="entry name" value="Ribonucl_H"/>
</dbReference>
<dbReference type="CDD" id="cd06127">
    <property type="entry name" value="DEDDh"/>
    <property type="match status" value="1"/>
</dbReference>
<dbReference type="PANTHER" id="PTHR30231">
    <property type="entry name" value="DNA POLYMERASE III SUBUNIT EPSILON"/>
    <property type="match status" value="1"/>
</dbReference>
<dbReference type="SUPFAM" id="SSF53098">
    <property type="entry name" value="Ribonuclease H-like"/>
    <property type="match status" value="1"/>
</dbReference>
<dbReference type="InterPro" id="IPR006054">
    <property type="entry name" value="DnaQ"/>
</dbReference>
<evidence type="ECO:0000313" key="6">
    <source>
        <dbReference type="EMBL" id="MBN9643610.1"/>
    </source>
</evidence>
<dbReference type="AlphaFoldDB" id="A0A939IWN4"/>
<dbReference type="GO" id="GO:0003887">
    <property type="term" value="F:DNA-directed DNA polymerase activity"/>
    <property type="evidence" value="ECO:0007669"/>
    <property type="project" value="InterPro"/>
</dbReference>